<feature type="region of interest" description="Disordered" evidence="11">
    <location>
        <begin position="1462"/>
        <end position="1486"/>
    </location>
</feature>
<protein>
    <recommendedName>
        <fullName evidence="2">[histone H3]-lysine(4) N-trimethyltransferase</fullName>
        <ecNumber evidence="2">2.1.1.354</ecNumber>
    </recommendedName>
</protein>
<dbReference type="PROSITE" id="PS50868">
    <property type="entry name" value="POST_SET"/>
    <property type="match status" value="1"/>
</dbReference>
<keyword evidence="3" id="KW-0489">Methyltransferase</keyword>
<feature type="compositionally biased region" description="Low complexity" evidence="11">
    <location>
        <begin position="506"/>
        <end position="523"/>
    </location>
</feature>
<dbReference type="GO" id="GO:0032259">
    <property type="term" value="P:methylation"/>
    <property type="evidence" value="ECO:0007669"/>
    <property type="project" value="UniProtKB-KW"/>
</dbReference>
<dbReference type="PANTHER" id="PTHR45814">
    <property type="entry name" value="HISTONE-LYSINE N-METHYLTRANSFERASE SETD1"/>
    <property type="match status" value="1"/>
</dbReference>
<evidence type="ECO:0000256" key="3">
    <source>
        <dbReference type="ARBA" id="ARBA00022603"/>
    </source>
</evidence>
<feature type="compositionally biased region" description="Pro residues" evidence="11">
    <location>
        <begin position="1606"/>
        <end position="1616"/>
    </location>
</feature>
<feature type="compositionally biased region" description="Basic residues" evidence="11">
    <location>
        <begin position="864"/>
        <end position="876"/>
    </location>
</feature>
<accession>A0A150GEN4</accession>
<feature type="compositionally biased region" description="Low complexity" evidence="11">
    <location>
        <begin position="1090"/>
        <end position="1108"/>
    </location>
</feature>
<comment type="subcellular location">
    <subcellularLocation>
        <location evidence="1">Nucleus</location>
    </subcellularLocation>
</comment>
<dbReference type="PANTHER" id="PTHR45814:SF2">
    <property type="entry name" value="HISTONE-LYSINE N-METHYLTRANSFERASE SETD1"/>
    <property type="match status" value="1"/>
</dbReference>
<feature type="domain" description="SET" evidence="12">
    <location>
        <begin position="1667"/>
        <end position="1783"/>
    </location>
</feature>
<feature type="compositionally biased region" description="Basic and acidic residues" evidence="11">
    <location>
        <begin position="546"/>
        <end position="559"/>
    </location>
</feature>
<dbReference type="Proteomes" id="UP000075714">
    <property type="component" value="Unassembled WGS sequence"/>
</dbReference>
<dbReference type="PROSITE" id="PS50280">
    <property type="entry name" value="SET"/>
    <property type="match status" value="1"/>
</dbReference>
<feature type="region of interest" description="Disordered" evidence="11">
    <location>
        <begin position="1585"/>
        <end position="1627"/>
    </location>
</feature>
<evidence type="ECO:0000256" key="9">
    <source>
        <dbReference type="ARBA" id="ARBA00047583"/>
    </source>
</evidence>
<dbReference type="InterPro" id="IPR001214">
    <property type="entry name" value="SET_dom"/>
</dbReference>
<evidence type="ECO:0000256" key="7">
    <source>
        <dbReference type="ARBA" id="ARBA00023242"/>
    </source>
</evidence>
<evidence type="ECO:0000256" key="8">
    <source>
        <dbReference type="ARBA" id="ARBA00047571"/>
    </source>
</evidence>
<feature type="compositionally biased region" description="Basic and acidic residues" evidence="11">
    <location>
        <begin position="836"/>
        <end position="846"/>
    </location>
</feature>
<dbReference type="Pfam" id="PF00856">
    <property type="entry name" value="SET"/>
    <property type="match status" value="1"/>
</dbReference>
<dbReference type="InterPro" id="IPR046341">
    <property type="entry name" value="SET_dom_sf"/>
</dbReference>
<evidence type="ECO:0000256" key="4">
    <source>
        <dbReference type="ARBA" id="ARBA00022679"/>
    </source>
</evidence>
<feature type="compositionally biased region" description="Low complexity" evidence="11">
    <location>
        <begin position="780"/>
        <end position="795"/>
    </location>
</feature>
<evidence type="ECO:0000256" key="10">
    <source>
        <dbReference type="ARBA" id="ARBA00049129"/>
    </source>
</evidence>
<feature type="domain" description="Post-SET" evidence="13">
    <location>
        <begin position="1791"/>
        <end position="1807"/>
    </location>
</feature>
<feature type="compositionally biased region" description="Low complexity" evidence="11">
    <location>
        <begin position="805"/>
        <end position="818"/>
    </location>
</feature>
<feature type="region of interest" description="Disordered" evidence="11">
    <location>
        <begin position="492"/>
        <end position="673"/>
    </location>
</feature>
<keyword evidence="7" id="KW-0539">Nucleus</keyword>
<feature type="compositionally biased region" description="Acidic residues" evidence="11">
    <location>
        <begin position="945"/>
        <end position="962"/>
    </location>
</feature>
<keyword evidence="5" id="KW-0949">S-adenosyl-L-methionine</keyword>
<feature type="region of interest" description="Disordered" evidence="11">
    <location>
        <begin position="40"/>
        <end position="62"/>
    </location>
</feature>
<organism evidence="14 15">
    <name type="scientific">Gonium pectorale</name>
    <name type="common">Green alga</name>
    <dbReference type="NCBI Taxonomy" id="33097"/>
    <lineage>
        <taxon>Eukaryota</taxon>
        <taxon>Viridiplantae</taxon>
        <taxon>Chlorophyta</taxon>
        <taxon>core chlorophytes</taxon>
        <taxon>Chlorophyceae</taxon>
        <taxon>CS clade</taxon>
        <taxon>Chlamydomonadales</taxon>
        <taxon>Volvocaceae</taxon>
        <taxon>Gonium</taxon>
    </lineage>
</organism>
<comment type="caution">
    <text evidence="14">The sequence shown here is derived from an EMBL/GenBank/DDBJ whole genome shotgun (WGS) entry which is preliminary data.</text>
</comment>
<dbReference type="EMBL" id="LSYV01000030">
    <property type="protein sequence ID" value="KXZ48243.1"/>
    <property type="molecule type" value="Genomic_DNA"/>
</dbReference>
<evidence type="ECO:0000256" key="11">
    <source>
        <dbReference type="SAM" id="MobiDB-lite"/>
    </source>
</evidence>
<evidence type="ECO:0000259" key="12">
    <source>
        <dbReference type="PROSITE" id="PS50280"/>
    </source>
</evidence>
<evidence type="ECO:0000256" key="1">
    <source>
        <dbReference type="ARBA" id="ARBA00004123"/>
    </source>
</evidence>
<feature type="compositionally biased region" description="Basic residues" evidence="11">
    <location>
        <begin position="924"/>
        <end position="935"/>
    </location>
</feature>
<dbReference type="STRING" id="33097.A0A150GEN4"/>
<dbReference type="OrthoDB" id="308383at2759"/>
<name>A0A150GEN4_GONPE</name>
<dbReference type="InterPro" id="IPR044570">
    <property type="entry name" value="Set1-like"/>
</dbReference>
<evidence type="ECO:0000256" key="6">
    <source>
        <dbReference type="ARBA" id="ARBA00022853"/>
    </source>
</evidence>
<keyword evidence="6" id="KW-0156">Chromatin regulator</keyword>
<reference evidence="15" key="1">
    <citation type="journal article" date="2016" name="Nat. Commun.">
        <title>The Gonium pectorale genome demonstrates co-option of cell cycle regulation during the evolution of multicellularity.</title>
        <authorList>
            <person name="Hanschen E.R."/>
            <person name="Marriage T.N."/>
            <person name="Ferris P.J."/>
            <person name="Hamaji T."/>
            <person name="Toyoda A."/>
            <person name="Fujiyama A."/>
            <person name="Neme R."/>
            <person name="Noguchi H."/>
            <person name="Minakuchi Y."/>
            <person name="Suzuki M."/>
            <person name="Kawai-Toyooka H."/>
            <person name="Smith D.R."/>
            <person name="Sparks H."/>
            <person name="Anderson J."/>
            <person name="Bakaric R."/>
            <person name="Luria V."/>
            <person name="Karger A."/>
            <person name="Kirschner M.W."/>
            <person name="Durand P.M."/>
            <person name="Michod R.E."/>
            <person name="Nozaki H."/>
            <person name="Olson B.J."/>
        </authorList>
    </citation>
    <scope>NUCLEOTIDE SEQUENCE [LARGE SCALE GENOMIC DNA]</scope>
    <source>
        <strain evidence="15">NIES-2863</strain>
    </source>
</reference>
<feature type="compositionally biased region" description="Low complexity" evidence="11">
    <location>
        <begin position="1399"/>
        <end position="1414"/>
    </location>
</feature>
<comment type="catalytic activity">
    <reaction evidence="9">
        <text>N(6)-methyl-L-lysyl(4)-[histone H3] + S-adenosyl-L-methionine = N(6),N(6)-dimethyl-L-lysyl(4)-[histone H3] + S-adenosyl-L-homocysteine + H(+)</text>
        <dbReference type="Rhea" id="RHEA:60268"/>
        <dbReference type="Rhea" id="RHEA-COMP:15540"/>
        <dbReference type="Rhea" id="RHEA-COMP:15543"/>
        <dbReference type="ChEBI" id="CHEBI:15378"/>
        <dbReference type="ChEBI" id="CHEBI:57856"/>
        <dbReference type="ChEBI" id="CHEBI:59789"/>
        <dbReference type="ChEBI" id="CHEBI:61929"/>
        <dbReference type="ChEBI" id="CHEBI:61976"/>
    </reaction>
</comment>
<dbReference type="CDD" id="cd10518">
    <property type="entry name" value="SET_SETD1-like"/>
    <property type="match status" value="1"/>
</dbReference>
<dbReference type="SUPFAM" id="SSF82199">
    <property type="entry name" value="SET domain"/>
    <property type="match status" value="1"/>
</dbReference>
<feature type="compositionally biased region" description="Low complexity" evidence="11">
    <location>
        <begin position="1021"/>
        <end position="1044"/>
    </location>
</feature>
<dbReference type="SMART" id="SM00508">
    <property type="entry name" value="PostSET"/>
    <property type="match status" value="1"/>
</dbReference>
<keyword evidence="4" id="KW-0808">Transferase</keyword>
<comment type="catalytic activity">
    <reaction evidence="8">
        <text>L-lysyl(4)-[histone H3] + 3 S-adenosyl-L-methionine = N(6),N(6),N(6)-trimethyl-L-lysyl(4)-[histone H3] + 3 S-adenosyl-L-homocysteine + 3 H(+)</text>
        <dbReference type="Rhea" id="RHEA:60260"/>
        <dbReference type="Rhea" id="RHEA-COMP:15537"/>
        <dbReference type="Rhea" id="RHEA-COMP:15547"/>
        <dbReference type="ChEBI" id="CHEBI:15378"/>
        <dbReference type="ChEBI" id="CHEBI:29969"/>
        <dbReference type="ChEBI" id="CHEBI:57856"/>
        <dbReference type="ChEBI" id="CHEBI:59789"/>
        <dbReference type="ChEBI" id="CHEBI:61961"/>
        <dbReference type="EC" id="2.1.1.354"/>
    </reaction>
</comment>
<feature type="compositionally biased region" description="Low complexity" evidence="11">
    <location>
        <begin position="1127"/>
        <end position="1160"/>
    </location>
</feature>
<dbReference type="GO" id="GO:0140999">
    <property type="term" value="F:histone H3K4 trimethyltransferase activity"/>
    <property type="evidence" value="ECO:0007669"/>
    <property type="project" value="UniProtKB-EC"/>
</dbReference>
<feature type="compositionally biased region" description="Low complexity" evidence="11">
    <location>
        <begin position="639"/>
        <end position="655"/>
    </location>
</feature>
<feature type="compositionally biased region" description="Gly residues" evidence="11">
    <location>
        <begin position="1161"/>
        <end position="1171"/>
    </location>
</feature>
<dbReference type="GO" id="GO:0048188">
    <property type="term" value="C:Set1C/COMPASS complex"/>
    <property type="evidence" value="ECO:0007669"/>
    <property type="project" value="TreeGrafter"/>
</dbReference>
<dbReference type="SMART" id="SM00317">
    <property type="entry name" value="SET"/>
    <property type="match status" value="1"/>
</dbReference>
<feature type="compositionally biased region" description="Low complexity" evidence="11">
    <location>
        <begin position="963"/>
        <end position="972"/>
    </location>
</feature>
<gene>
    <name evidence="14" type="ORF">GPECTOR_29g23</name>
</gene>
<sequence>MQDRLQSHYAASTSFSRPATALPNAGMVAGAAGNASFGSVQQQRAATAPWPVTAAPPPPLPPPGLAPTVHAGLAAALPPPAGALGAPQPPAAALPSAGLCWQVRKELLLALPPDVPLPSIPLPPPAARRLQEDAIAGFCRRLEHNKVALAMEEHQYRVTERDLQEATAVLRRAEQLPKLQAVVWSYLDENDVICGPYSLLQLTALLKGAPQTTVESSETGESLPFMEAIAATPLRSCVLERNTLRERLAGMDTAVCRLLLEGRSIALEVQSAEFAALAERLASARWLPTGGAASAAFATEGGITPSAVRSQLIQGRLLPDAPLLATALASLPMAAAANSGVITPATEVVAEWEGALHEARERQEAAMRAAGGAAEVPLQLLQPPPNDEKTWLFLSAGRPAGPVSFLDLSAWLAAGQPAVPVAQTQPAIPTQPVPNPRVSPPAAVMAASLRITKLQFLAHLRLHLGRLLSSMVEDAYCDLRLKMLEAEETEAGAGAAEAAGPREEAAAGQAGAAPSAQVPQPQASEHGQAQAEASAVPDNGAIATTKGDEAGAGAKHEASEDVGPSEEAAEPEPAQVVPDSTAPLREPCVKQEPKEEDAEMVEVEARRSGETVRAAPLEQETLPASAEPRVAEARDATVASEAPPSTCTAPSSAAAPAPPPSSPGAPRRQRRSGRLAVLEVPSSPVLEPDVKDASVAAATAAMVEPPPYAAASGGTAPSMADVAAGDAADADAHAGAAGDRGNLRCIAMDLLDEMIMLALFTVEAQSLQAVPRSTRSRRQGGPSAATTPAGGPPSARGRRDSATVASPDESASASAPPAKRQRHTPKVGAATASTPADDKPAGDSDAAKQGPEAVPAPPTGSGGSKKKTKTRERQQRRPSLSGSDEAKETAAAAAASPIAVAAVAAAADAKAEAEARPAKQQQQQRRRTSAKRTRRESHESRGEEPSPEAEGEPAAEAAEADADAASAAAAAEVKAEEQAGEAKAVPVEPGRPSKHSRKGSAGASSGGGSGTSRAKAEEAVAEAPGVATAATADAGGASADPDQAMDSADPDVAVANGGGASEALAAADPSPRPPRQPRHRGISAKELKSLADGPGAGLAASLGISLGLPVGPGPGEDGTAAGRRTRAALAAAAVSAVAAAVGGEPPFADVPAAVPVANGGPASGGGKGGSKGQSRDRSRGSSRATAVAPQSPTGGSSEVAGGDGEEDGDQGTLHSPFRSGSRRSGAGTAAALRSHRSLDNLAAEAELASWQAAADAGRSSRRGSDSGRRAPSRTSSCSQEHLAEGWHSALFPGEPYGKAVRHDSLTMLLEASLMTFAGAAQPPPLDAPVAAVEAGAEAAEADEGEFAAGAPTLPKHARAPRSVRTVVRRGSAAVLAAVLDDMQQEQDQQPLPVPPRPSQQPQQQQQPGLSSDDPQPSPEHPALLLGARRRRGGTGGAAAAEAEVAATGRSGQLLLEAAHVAGGPRTKRRPGAATPPLPPLDLSSGPGVHVRLGAKRSRVSPMPPPSVEDAALLLAAARSRAPTPVSGCESGLADSVQRAGLQQHQERMRAEALALLSGQAGCTRGLPLQALKALAPSRSNLSVSLVRSGAGAGRRRGHAGPSASPSEPPPPPPPPHAHPRARAAASEHRFLTSSVAGGGGGGGGLATAEQQQEMELTKWRLLAARAKKLKFGRSRIAGWGLFAVEPIEANEFVTEYCGQLIRKPLDDVRQRQYDAAGMADYMFAADDSWVVDATLAGNAARFINHCCDPNCVSRIEEVGGWRKIAIYTLRRIEAGEELHYDYKLSAVPGADRIPCGCGARNCKGFMN</sequence>
<evidence type="ECO:0000256" key="5">
    <source>
        <dbReference type="ARBA" id="ARBA00022691"/>
    </source>
</evidence>
<feature type="region of interest" description="Disordered" evidence="11">
    <location>
        <begin position="768"/>
        <end position="1232"/>
    </location>
</feature>
<keyword evidence="15" id="KW-1185">Reference proteome</keyword>
<evidence type="ECO:0000259" key="13">
    <source>
        <dbReference type="PROSITE" id="PS50868"/>
    </source>
</evidence>
<comment type="catalytic activity">
    <reaction evidence="10">
        <text>N(6),N(6)-dimethyl-L-lysyl(4)-[histone H3] + S-adenosyl-L-methionine = N(6),N(6),N(6)-trimethyl-L-lysyl(4)-[histone H3] + S-adenosyl-L-homocysteine + H(+)</text>
        <dbReference type="Rhea" id="RHEA:60272"/>
        <dbReference type="Rhea" id="RHEA-COMP:15537"/>
        <dbReference type="Rhea" id="RHEA-COMP:15540"/>
        <dbReference type="ChEBI" id="CHEBI:15378"/>
        <dbReference type="ChEBI" id="CHEBI:57856"/>
        <dbReference type="ChEBI" id="CHEBI:59789"/>
        <dbReference type="ChEBI" id="CHEBI:61961"/>
        <dbReference type="ChEBI" id="CHEBI:61976"/>
    </reaction>
</comment>
<feature type="region of interest" description="Disordered" evidence="11">
    <location>
        <begin position="1383"/>
        <end position="1422"/>
    </location>
</feature>
<dbReference type="InterPro" id="IPR003616">
    <property type="entry name" value="Post-SET_dom"/>
</dbReference>
<evidence type="ECO:0000313" key="14">
    <source>
        <dbReference type="EMBL" id="KXZ48243.1"/>
    </source>
</evidence>
<dbReference type="Gene3D" id="2.170.270.10">
    <property type="entry name" value="SET domain"/>
    <property type="match status" value="1"/>
</dbReference>
<feature type="compositionally biased region" description="Low complexity" evidence="11">
    <location>
        <begin position="1218"/>
        <end position="1232"/>
    </location>
</feature>
<dbReference type="EC" id="2.1.1.354" evidence="2"/>
<proteinExistence type="predicted"/>
<feature type="compositionally biased region" description="Low complexity" evidence="11">
    <location>
        <begin position="889"/>
        <end position="908"/>
    </location>
</feature>
<evidence type="ECO:0000256" key="2">
    <source>
        <dbReference type="ARBA" id="ARBA00012182"/>
    </source>
</evidence>
<feature type="region of interest" description="Disordered" evidence="11">
    <location>
        <begin position="1250"/>
        <end position="1280"/>
    </location>
</feature>
<evidence type="ECO:0000313" key="15">
    <source>
        <dbReference type="Proteomes" id="UP000075714"/>
    </source>
</evidence>